<comment type="caution">
    <text evidence="1">The sequence shown here is derived from an EMBL/GenBank/DDBJ whole genome shotgun (WGS) entry which is preliminary data.</text>
</comment>
<dbReference type="InterPro" id="IPR021617">
    <property type="entry name" value="DUF3231"/>
</dbReference>
<dbReference type="RefSeq" id="WP_390298861.1">
    <property type="nucleotide sequence ID" value="NZ_JBHSFU010000011.1"/>
</dbReference>
<dbReference type="Pfam" id="PF11553">
    <property type="entry name" value="DUF3231"/>
    <property type="match status" value="1"/>
</dbReference>
<dbReference type="EMBL" id="JBHSFU010000011">
    <property type="protein sequence ID" value="MFC4559833.1"/>
    <property type="molecule type" value="Genomic_DNA"/>
</dbReference>
<reference evidence="2" key="1">
    <citation type="journal article" date="2019" name="Int. J. Syst. Evol. Microbiol.">
        <title>The Global Catalogue of Microorganisms (GCM) 10K type strain sequencing project: providing services to taxonomists for standard genome sequencing and annotation.</title>
        <authorList>
            <consortium name="The Broad Institute Genomics Platform"/>
            <consortium name="The Broad Institute Genome Sequencing Center for Infectious Disease"/>
            <person name="Wu L."/>
            <person name="Ma J."/>
        </authorList>
    </citation>
    <scope>NUCLEOTIDE SEQUENCE [LARGE SCALE GENOMIC DNA]</scope>
    <source>
        <strain evidence="2">CGMCC 4.7426</strain>
    </source>
</reference>
<dbReference type="InterPro" id="IPR012347">
    <property type="entry name" value="Ferritin-like"/>
</dbReference>
<proteinExistence type="predicted"/>
<dbReference type="Proteomes" id="UP001595989">
    <property type="component" value="Unassembled WGS sequence"/>
</dbReference>
<keyword evidence="2" id="KW-1185">Reference proteome</keyword>
<accession>A0ABV9DN35</accession>
<name>A0ABV9DN35_9BACI</name>
<sequence length="164" mass="18442">MILSKPQEEPLHSGEVFNLWSYLFATKATLVTMQILTNHTGDQDLKDLLDDLTENSFTQEDQQTETILKEAGIRLPPAPPDRPNVELQDIPAGARFNDAEIAGLVQKELITGKITCSYIMGISTREDIAELFGDFHTQKAEYETKLLKLMKEKGWLVSPPINVK</sequence>
<organism evidence="1 2">
    <name type="scientific">Virgibacillus kekensis</name>
    <dbReference type="NCBI Taxonomy" id="202261"/>
    <lineage>
        <taxon>Bacteria</taxon>
        <taxon>Bacillati</taxon>
        <taxon>Bacillota</taxon>
        <taxon>Bacilli</taxon>
        <taxon>Bacillales</taxon>
        <taxon>Bacillaceae</taxon>
        <taxon>Virgibacillus</taxon>
    </lineage>
</organism>
<evidence type="ECO:0000313" key="2">
    <source>
        <dbReference type="Proteomes" id="UP001595989"/>
    </source>
</evidence>
<gene>
    <name evidence="1" type="ORF">ACFO3D_16735</name>
</gene>
<protein>
    <submittedName>
        <fullName evidence="1">DUF3231 family protein</fullName>
    </submittedName>
</protein>
<evidence type="ECO:0000313" key="1">
    <source>
        <dbReference type="EMBL" id="MFC4559833.1"/>
    </source>
</evidence>
<dbReference type="Gene3D" id="1.20.1260.10">
    <property type="match status" value="1"/>
</dbReference>